<evidence type="ECO:0000256" key="5">
    <source>
        <dbReference type="ARBA" id="ARBA00023284"/>
    </source>
</evidence>
<dbReference type="PRINTS" id="PR00469">
    <property type="entry name" value="PNDRDTASEII"/>
</dbReference>
<dbReference type="GO" id="GO:0016668">
    <property type="term" value="F:oxidoreductase activity, acting on a sulfur group of donors, NAD(P) as acceptor"/>
    <property type="evidence" value="ECO:0007669"/>
    <property type="project" value="UniProtKB-ARBA"/>
</dbReference>
<dbReference type="InterPro" id="IPR050097">
    <property type="entry name" value="Ferredoxin-NADP_redctase_2"/>
</dbReference>
<keyword evidence="4" id="KW-1015">Disulfide bond</keyword>
<dbReference type="HOGENOM" id="CLU_031864_5_3_14"/>
<name>A0A059Y7S8_MYCBV</name>
<dbReference type="KEGG" id="mbq:K668_00475"/>
<dbReference type="EMBL" id="CP005933">
    <property type="protein sequence ID" value="AIA33687.1"/>
    <property type="molecule type" value="Genomic_DNA"/>
</dbReference>
<protein>
    <submittedName>
        <fullName evidence="7">Thioredoxin reductase</fullName>
    </submittedName>
</protein>
<reference evidence="7 8" key="1">
    <citation type="submission" date="2013-04" db="EMBL/GenBank/DDBJ databases">
        <authorList>
            <person name="Lin L."/>
            <person name="Zeng Z."/>
            <person name="Xie J."/>
            <person name="Luo L."/>
            <person name="Yang Z."/>
            <person name="Liang W."/>
            <person name="Lin H."/>
            <person name="Dong C."/>
            <person name="Sun Y."/>
        </authorList>
    </citation>
    <scope>NUCLEOTIDE SEQUENCE [LARGE SCALE GENOMIC DNA]</scope>
    <source>
        <strain evidence="7 8">CQ-W70</strain>
    </source>
</reference>
<dbReference type="PROSITE" id="PS00573">
    <property type="entry name" value="PYRIDINE_REDOX_2"/>
    <property type="match status" value="1"/>
</dbReference>
<keyword evidence="1" id="KW-0285">Flavoprotein</keyword>
<gene>
    <name evidence="7" type="ORF">K668_00475</name>
</gene>
<dbReference type="Proteomes" id="UP000027182">
    <property type="component" value="Chromosome"/>
</dbReference>
<evidence type="ECO:0000256" key="2">
    <source>
        <dbReference type="ARBA" id="ARBA00022827"/>
    </source>
</evidence>
<dbReference type="InterPro" id="IPR008255">
    <property type="entry name" value="Pyr_nucl-diS_OxRdtase_2_AS"/>
</dbReference>
<evidence type="ECO:0000313" key="7">
    <source>
        <dbReference type="EMBL" id="AIA33687.1"/>
    </source>
</evidence>
<dbReference type="PATRIC" id="fig|1316930.3.peg.99"/>
<dbReference type="AlphaFoldDB" id="A0A059Y7S8"/>
<dbReference type="Gene3D" id="3.50.50.60">
    <property type="entry name" value="FAD/NAD(P)-binding domain"/>
    <property type="match status" value="2"/>
</dbReference>
<keyword evidence="3" id="KW-0560">Oxidoreductase</keyword>
<dbReference type="SMR" id="A0A059Y7S8"/>
<keyword evidence="5" id="KW-0676">Redox-active center</keyword>
<dbReference type="PRINTS" id="PR00368">
    <property type="entry name" value="FADPNR"/>
</dbReference>
<dbReference type="InterPro" id="IPR023753">
    <property type="entry name" value="FAD/NAD-binding_dom"/>
</dbReference>
<evidence type="ECO:0000313" key="8">
    <source>
        <dbReference type="Proteomes" id="UP000027182"/>
    </source>
</evidence>
<dbReference type="RefSeq" id="WP_013954557.1">
    <property type="nucleotide sequence ID" value="NZ_CP005933.1"/>
</dbReference>
<sequence>MNSEAMYDVVIIGAGPGGLNAALYASRSGLKTLIIEKEVPGGKINSTSEVENWLGFKKISGFELSDTLYSHAMAFGAKFKSAEVVSIKHAKEFLQEVVLKNGEVIQTKTVIIATGLVNRKPTDIENFAKFDRKGISYCAVCDGPLFRNKNVFVLGDGNSAFEEALYLTSFTDKITLITRSDKFYAEDITVEKVKAEPRITLITNTYIKSLEGKDFVEKINLIGTGGKITTLDCDGLFPMIGFIPTSEFAKDLNITNEKGYIKTNEKMQTEVQGIYAVGDIRDKEIRQIVTAASDGAIAAKEIWNSLK</sequence>
<accession>A0A059Y7S8</accession>
<evidence type="ECO:0000259" key="6">
    <source>
        <dbReference type="Pfam" id="PF07992"/>
    </source>
</evidence>
<dbReference type="InterPro" id="IPR036188">
    <property type="entry name" value="FAD/NAD-bd_sf"/>
</dbReference>
<evidence type="ECO:0000256" key="1">
    <source>
        <dbReference type="ARBA" id="ARBA00022630"/>
    </source>
</evidence>
<evidence type="ECO:0000256" key="4">
    <source>
        <dbReference type="ARBA" id="ARBA00023157"/>
    </source>
</evidence>
<dbReference type="Pfam" id="PF07992">
    <property type="entry name" value="Pyr_redox_2"/>
    <property type="match status" value="1"/>
</dbReference>
<evidence type="ECO:0000256" key="3">
    <source>
        <dbReference type="ARBA" id="ARBA00023002"/>
    </source>
</evidence>
<organism evidence="7 8">
    <name type="scientific">Mycoplasmopsis bovis CQ-W70</name>
    <dbReference type="NCBI Taxonomy" id="1316930"/>
    <lineage>
        <taxon>Bacteria</taxon>
        <taxon>Bacillati</taxon>
        <taxon>Mycoplasmatota</taxon>
        <taxon>Mycoplasmoidales</taxon>
        <taxon>Metamycoplasmataceae</taxon>
        <taxon>Mycoplasmopsis</taxon>
    </lineage>
</organism>
<feature type="domain" description="FAD/NAD(P)-binding" evidence="6">
    <location>
        <begin position="7"/>
        <end position="295"/>
    </location>
</feature>
<dbReference type="PANTHER" id="PTHR48105">
    <property type="entry name" value="THIOREDOXIN REDUCTASE 1-RELATED-RELATED"/>
    <property type="match status" value="1"/>
</dbReference>
<keyword evidence="2" id="KW-0274">FAD</keyword>
<proteinExistence type="predicted"/>
<dbReference type="SUPFAM" id="SSF51905">
    <property type="entry name" value="FAD/NAD(P)-binding domain"/>
    <property type="match status" value="1"/>
</dbReference>